<keyword evidence="2" id="KW-1185">Reference proteome</keyword>
<dbReference type="RefSeq" id="WP_379667267.1">
    <property type="nucleotide sequence ID" value="NZ_JBHULH010000011.1"/>
</dbReference>
<dbReference type="EMBL" id="JBHULH010000011">
    <property type="protein sequence ID" value="MFD2568561.1"/>
    <property type="molecule type" value="Genomic_DNA"/>
</dbReference>
<accession>A0ABW5LWE6</accession>
<proteinExistence type="predicted"/>
<protein>
    <submittedName>
        <fullName evidence="1">Uncharacterized protein</fullName>
    </submittedName>
</protein>
<dbReference type="Proteomes" id="UP001597508">
    <property type="component" value="Unassembled WGS sequence"/>
</dbReference>
<evidence type="ECO:0000313" key="2">
    <source>
        <dbReference type="Proteomes" id="UP001597508"/>
    </source>
</evidence>
<evidence type="ECO:0000313" key="1">
    <source>
        <dbReference type="EMBL" id="MFD2568561.1"/>
    </source>
</evidence>
<sequence>MSTNPRTSNYILDENVTFCQNHLPGLDAGKYKLELTQTIQEATDGDTATQGDALPRTYTATEYYAVKGDRFFISQPANTIHSIFPQNSGQFNKVLPQVVFSKTKFPWIRTPKSGTMKYVDNDSTDVATWLWVLLLDENDKNNFPGLELTPKNGTVQDLFPAVGDTFCSYFTTGDTPTNSLDVGESTTDKIQYIDIPGELFVQLAPSMADLQLMAHGRSVATDPGDSNVSKDPDLGSYSVVFGNRLPSEEVTKSTAYLVSLEGLQDYLPGNDDDAPTTAIPTGDSMRLAVLKSWSFFNKENPVKFDATLEALNDAKTSQPLKPNLTLPYDNSGTLLDNALKMGYTPMNETLRTGEKTVSWYRGPFTPYEVNPKNFKLPFSSSDSALVFDPTTGLFDASYAAAWELGRLMALQNKSFSTELYNWKKGISRDIINNIEKLLIEGMIDEMPTQTTKPFDASTSSLQTKAINSIVQLLTDAS</sequence>
<name>A0ABW5LWE6_9FLAO</name>
<gene>
    <name evidence="1" type="ORF">ACFSRZ_14385</name>
</gene>
<comment type="caution">
    <text evidence="1">The sequence shown here is derived from an EMBL/GenBank/DDBJ whole genome shotgun (WGS) entry which is preliminary data.</text>
</comment>
<organism evidence="1 2">
    <name type="scientific">Pseudotenacibaculum haliotis</name>
    <dbReference type="NCBI Taxonomy" id="1862138"/>
    <lineage>
        <taxon>Bacteria</taxon>
        <taxon>Pseudomonadati</taxon>
        <taxon>Bacteroidota</taxon>
        <taxon>Flavobacteriia</taxon>
        <taxon>Flavobacteriales</taxon>
        <taxon>Flavobacteriaceae</taxon>
        <taxon>Pseudotenacibaculum</taxon>
    </lineage>
</organism>
<reference evidence="2" key="1">
    <citation type="journal article" date="2019" name="Int. J. Syst. Evol. Microbiol.">
        <title>The Global Catalogue of Microorganisms (GCM) 10K type strain sequencing project: providing services to taxonomists for standard genome sequencing and annotation.</title>
        <authorList>
            <consortium name="The Broad Institute Genomics Platform"/>
            <consortium name="The Broad Institute Genome Sequencing Center for Infectious Disease"/>
            <person name="Wu L."/>
            <person name="Ma J."/>
        </authorList>
    </citation>
    <scope>NUCLEOTIDE SEQUENCE [LARGE SCALE GENOMIC DNA]</scope>
    <source>
        <strain evidence="2">KCTC 52127</strain>
    </source>
</reference>